<keyword evidence="2" id="KW-1185">Reference proteome</keyword>
<protein>
    <submittedName>
        <fullName evidence="1">Uncharacterized protein</fullName>
    </submittedName>
</protein>
<dbReference type="AlphaFoldDB" id="A1VQM5"/>
<dbReference type="OrthoDB" id="8912279at2"/>
<reference evidence="2" key="1">
    <citation type="journal article" date="2009" name="Environ. Microbiol.">
        <title>The genome of Polaromonas naphthalenivorans strain CJ2, isolated from coal tar-contaminated sediment, reveals physiological and metabolic versatility and evolution through extensive horizontal gene transfer.</title>
        <authorList>
            <person name="Yagi J.M."/>
            <person name="Sims D."/>
            <person name="Brettin T."/>
            <person name="Bruce D."/>
            <person name="Madsen E.L."/>
        </authorList>
    </citation>
    <scope>NUCLEOTIDE SEQUENCE [LARGE SCALE GENOMIC DNA]</scope>
    <source>
        <strain evidence="2">CJ2</strain>
    </source>
</reference>
<accession>A1VQM5</accession>
<name>A1VQM5_POLNA</name>
<sequence>MTTTPTASPTAQHQAIEDALSAARFYLRATHIPNAFLLASLCARRAVRLLDSAHANSEAKRFATLQAQFAKHGHTLHQSGPGDGPGPVSYLAERWGMARHLPTLDDAEQLLIQVGGPGHE</sequence>
<organism evidence="1 2">
    <name type="scientific">Polaromonas naphthalenivorans (strain CJ2)</name>
    <dbReference type="NCBI Taxonomy" id="365044"/>
    <lineage>
        <taxon>Bacteria</taxon>
        <taxon>Pseudomonadati</taxon>
        <taxon>Pseudomonadota</taxon>
        <taxon>Betaproteobacteria</taxon>
        <taxon>Burkholderiales</taxon>
        <taxon>Comamonadaceae</taxon>
        <taxon>Polaromonas</taxon>
    </lineage>
</organism>
<dbReference type="STRING" id="365044.Pnap_2651"/>
<evidence type="ECO:0000313" key="1">
    <source>
        <dbReference type="EMBL" id="ABM37953.1"/>
    </source>
</evidence>
<dbReference type="RefSeq" id="WP_011802030.1">
    <property type="nucleotide sequence ID" value="NC_008781.1"/>
</dbReference>
<evidence type="ECO:0000313" key="2">
    <source>
        <dbReference type="Proteomes" id="UP000000644"/>
    </source>
</evidence>
<proteinExistence type="predicted"/>
<dbReference type="EMBL" id="CP000529">
    <property type="protein sequence ID" value="ABM37953.1"/>
    <property type="molecule type" value="Genomic_DNA"/>
</dbReference>
<dbReference type="Proteomes" id="UP000000644">
    <property type="component" value="Chromosome"/>
</dbReference>
<dbReference type="KEGG" id="pna:Pnap_2651"/>
<dbReference type="HOGENOM" id="CLU_2047520_0_0_4"/>
<gene>
    <name evidence="1" type="ordered locus">Pnap_2651</name>
</gene>